<accession>A0ACC6KXR7</accession>
<reference evidence="1" key="1">
    <citation type="submission" date="2023-07" db="EMBL/GenBank/DDBJ databases">
        <title>Sorghum-associated microbial communities from plants grown in Nebraska, USA.</title>
        <authorList>
            <person name="Schachtman D."/>
        </authorList>
    </citation>
    <scope>NUCLEOTIDE SEQUENCE</scope>
    <source>
        <strain evidence="1">2697</strain>
    </source>
</reference>
<evidence type="ECO:0000313" key="1">
    <source>
        <dbReference type="EMBL" id="MDR6784150.1"/>
    </source>
</evidence>
<name>A0ACC6KXR7_9SPHI</name>
<keyword evidence="1" id="KW-0378">Hydrolase</keyword>
<dbReference type="Proteomes" id="UP001246858">
    <property type="component" value="Unassembled WGS sequence"/>
</dbReference>
<dbReference type="EMBL" id="JAVDTF010000002">
    <property type="protein sequence ID" value="MDR6784150.1"/>
    <property type="molecule type" value="Genomic_DNA"/>
</dbReference>
<gene>
    <name evidence="1" type="ORF">J2X78_002715</name>
</gene>
<proteinExistence type="predicted"/>
<comment type="caution">
    <text evidence="1">The sequence shown here is derived from an EMBL/GenBank/DDBJ whole genome shotgun (WGS) entry which is preliminary data.</text>
</comment>
<dbReference type="EC" id="3.1.4.46" evidence="1"/>
<organism evidence="1 2">
    <name type="scientific">Pedobacter africanus</name>
    <dbReference type="NCBI Taxonomy" id="151894"/>
    <lineage>
        <taxon>Bacteria</taxon>
        <taxon>Pseudomonadati</taxon>
        <taxon>Bacteroidota</taxon>
        <taxon>Sphingobacteriia</taxon>
        <taxon>Sphingobacteriales</taxon>
        <taxon>Sphingobacteriaceae</taxon>
        <taxon>Pedobacter</taxon>
    </lineage>
</organism>
<sequence length="294" mass="33647">MKKLVLIALLALTSQVRAQKFMLIGHQGARGIMPENTIPGMIKALDLDVNVLNMGVVISKDGEVVLSHEPYFNNEISTRPDGKAITFKDEKKYNMFNMDYEEIRKFDVGMKLHNRFPGQMKMKVYKPLLAETIDSVEAYVKQNKLEKPIYNIETSLIRKGDGIFQPDASVFIEKIMEIVKEKKLSKRVIIQSLDMRTLQYLHEYFPSIKTSLMIDEKQDFEESIQALGFTPTYYSPYYVLVGKGLVDRCHAAGVKIIPWTVNTAKDMRYLINLGVDGLITDYPNQYTRVMQGGQ</sequence>
<keyword evidence="2" id="KW-1185">Reference proteome</keyword>
<evidence type="ECO:0000313" key="2">
    <source>
        <dbReference type="Proteomes" id="UP001246858"/>
    </source>
</evidence>
<protein>
    <submittedName>
        <fullName evidence="1">Glycerophosphoryl diester phosphodiesterase</fullName>
        <ecNumber evidence="1">3.1.4.46</ecNumber>
    </submittedName>
</protein>